<reference evidence="4" key="1">
    <citation type="journal article" date="2019" name="Int. J. Syst. Evol. Microbiol.">
        <title>The Global Catalogue of Microorganisms (GCM) 10K type strain sequencing project: providing services to taxonomists for standard genome sequencing and annotation.</title>
        <authorList>
            <consortium name="The Broad Institute Genomics Platform"/>
            <consortium name="The Broad Institute Genome Sequencing Center for Infectious Disease"/>
            <person name="Wu L."/>
            <person name="Ma J."/>
        </authorList>
    </citation>
    <scope>NUCLEOTIDE SEQUENCE [LARGE SCALE GENOMIC DNA]</scope>
    <source>
        <strain evidence="4">CCUG 56098</strain>
    </source>
</reference>
<sequence>MSKKTKLYIILITVTILGIVALEMSKPKAINWFPSYALHHKIPLGSYVFNEQLSEINNKVVPLDRPPFEYLKQHDIEGTYLFYNGGISFGKDELNSLLSWVEKGNTLMVAAEDFEAPLLDTLNLKTERLNPLDNFNNEYQVQLVHPDLNPEKTYRYDRPSEFYYFSEIDTLKTTVIGLIDTYREDQKPLKDALISGIKQPFGKGEIILSTFPQGFTNYFILQSPNASYTAGLLSYIDQNRPVYIDTYYKNGKTFYTSPMYLFLNTPSLKWAYYLVLIGALIYIIFEGKRKQRAIPIITPLKNQTLSFTRTIANMYYESEKHKTLSEHQIQHFLEYIRTTLHLPTSEINSTFIKHLAARSNNSIEDTKTLFAWIETLTHKPQISATELKRLHTLIAQFKSHNQWKKKRT</sequence>
<evidence type="ECO:0000256" key="1">
    <source>
        <dbReference type="SAM" id="Phobius"/>
    </source>
</evidence>
<dbReference type="RefSeq" id="WP_386115995.1">
    <property type="nucleotide sequence ID" value="NZ_JBHTKM010000063.1"/>
</dbReference>
<gene>
    <name evidence="3" type="ORF">ACFQ13_07950</name>
</gene>
<protein>
    <submittedName>
        <fullName evidence="3">DUF4350 domain-containing protein</fullName>
    </submittedName>
</protein>
<dbReference type="EMBL" id="JBHTKM010000063">
    <property type="protein sequence ID" value="MFD1015845.1"/>
    <property type="molecule type" value="Genomic_DNA"/>
</dbReference>
<proteinExistence type="predicted"/>
<comment type="caution">
    <text evidence="3">The sequence shown here is derived from an EMBL/GenBank/DDBJ whole genome shotgun (WGS) entry which is preliminary data.</text>
</comment>
<feature type="transmembrane region" description="Helical" evidence="1">
    <location>
        <begin position="270"/>
        <end position="285"/>
    </location>
</feature>
<keyword evidence="1" id="KW-0472">Membrane</keyword>
<accession>A0ABW3KPV8</accession>
<evidence type="ECO:0000313" key="4">
    <source>
        <dbReference type="Proteomes" id="UP001597086"/>
    </source>
</evidence>
<evidence type="ECO:0000313" key="3">
    <source>
        <dbReference type="EMBL" id="MFD1015845.1"/>
    </source>
</evidence>
<name>A0ABW3KPV8_9FLAO</name>
<feature type="domain" description="DUF4350" evidence="2">
    <location>
        <begin position="41"/>
        <end position="233"/>
    </location>
</feature>
<evidence type="ECO:0000259" key="2">
    <source>
        <dbReference type="Pfam" id="PF14258"/>
    </source>
</evidence>
<organism evidence="3 4">
    <name type="scientific">Winogradskyella rapida</name>
    <dbReference type="NCBI Taxonomy" id="549701"/>
    <lineage>
        <taxon>Bacteria</taxon>
        <taxon>Pseudomonadati</taxon>
        <taxon>Bacteroidota</taxon>
        <taxon>Flavobacteriia</taxon>
        <taxon>Flavobacteriales</taxon>
        <taxon>Flavobacteriaceae</taxon>
        <taxon>Winogradskyella</taxon>
    </lineage>
</organism>
<keyword evidence="4" id="KW-1185">Reference proteome</keyword>
<dbReference type="Pfam" id="PF14258">
    <property type="entry name" value="DUF4350"/>
    <property type="match status" value="1"/>
</dbReference>
<dbReference type="InterPro" id="IPR025646">
    <property type="entry name" value="DUF4350"/>
</dbReference>
<feature type="transmembrane region" description="Helical" evidence="1">
    <location>
        <begin position="7"/>
        <end position="25"/>
    </location>
</feature>
<keyword evidence="1" id="KW-0812">Transmembrane</keyword>
<keyword evidence="1" id="KW-1133">Transmembrane helix</keyword>
<dbReference type="Proteomes" id="UP001597086">
    <property type="component" value="Unassembled WGS sequence"/>
</dbReference>